<dbReference type="SUPFAM" id="SSF116726">
    <property type="entry name" value="TrkA C-terminal domain-like"/>
    <property type="match status" value="1"/>
</dbReference>
<dbReference type="SUPFAM" id="SSF51735">
    <property type="entry name" value="NAD(P)-binding Rossmann-fold domains"/>
    <property type="match status" value="1"/>
</dbReference>
<feature type="domain" description="RCK C-terminal" evidence="2">
    <location>
        <begin position="134"/>
        <end position="215"/>
    </location>
</feature>
<comment type="caution">
    <text evidence="3">The sequence shown here is derived from an EMBL/GenBank/DDBJ whole genome shotgun (WGS) entry which is preliminary data.</text>
</comment>
<dbReference type="RefSeq" id="WP_109215807.1">
    <property type="nucleotide sequence ID" value="NZ_JRFU01000104.1"/>
</dbReference>
<dbReference type="EMBL" id="JRFU01000104">
    <property type="protein sequence ID" value="PWE86500.1"/>
    <property type="molecule type" value="Genomic_DNA"/>
</dbReference>
<keyword evidence="4" id="KW-1185">Reference proteome</keyword>
<evidence type="ECO:0000313" key="3">
    <source>
        <dbReference type="EMBL" id="PWE86500.1"/>
    </source>
</evidence>
<evidence type="ECO:0000259" key="2">
    <source>
        <dbReference type="PROSITE" id="PS51202"/>
    </source>
</evidence>
<dbReference type="OrthoDB" id="9776294at2"/>
<reference evidence="3 4" key="1">
    <citation type="submission" date="2014-09" db="EMBL/GenBank/DDBJ databases">
        <title>Butyrate-producing bacteria isolated from human gut.</title>
        <authorList>
            <person name="Zhang Q."/>
            <person name="Zhao L."/>
        </authorList>
    </citation>
    <scope>NUCLEOTIDE SEQUENCE [LARGE SCALE GENOMIC DNA]</scope>
    <source>
        <strain evidence="3 4">21</strain>
    </source>
</reference>
<dbReference type="AlphaFoldDB" id="A0A2V1JNQ0"/>
<dbReference type="InterPro" id="IPR036291">
    <property type="entry name" value="NAD(P)-bd_dom_sf"/>
</dbReference>
<dbReference type="InterPro" id="IPR036721">
    <property type="entry name" value="RCK_C_sf"/>
</dbReference>
<accession>A0A2V1JNQ0</accession>
<dbReference type="InterPro" id="IPR006037">
    <property type="entry name" value="RCK_C"/>
</dbReference>
<dbReference type="InterPro" id="IPR050721">
    <property type="entry name" value="Trk_Ktr_HKT_K-transport"/>
</dbReference>
<protein>
    <submittedName>
        <fullName evidence="3">Potassium transporter TrkA</fullName>
    </submittedName>
</protein>
<evidence type="ECO:0000259" key="1">
    <source>
        <dbReference type="PROSITE" id="PS51201"/>
    </source>
</evidence>
<dbReference type="Gene3D" id="3.30.70.1450">
    <property type="entry name" value="Regulator of K+ conductance, C-terminal domain"/>
    <property type="match status" value="1"/>
</dbReference>
<dbReference type="InterPro" id="IPR003148">
    <property type="entry name" value="RCK_N"/>
</dbReference>
<feature type="domain" description="RCK N-terminal" evidence="1">
    <location>
        <begin position="1"/>
        <end position="118"/>
    </location>
</feature>
<dbReference type="Gene3D" id="3.40.50.720">
    <property type="entry name" value="NAD(P)-binding Rossmann-like Domain"/>
    <property type="match status" value="1"/>
</dbReference>
<organism evidence="3 4">
    <name type="scientific">Eubacterium ramulus</name>
    <dbReference type="NCBI Taxonomy" id="39490"/>
    <lineage>
        <taxon>Bacteria</taxon>
        <taxon>Bacillati</taxon>
        <taxon>Bacillota</taxon>
        <taxon>Clostridia</taxon>
        <taxon>Eubacteriales</taxon>
        <taxon>Eubacteriaceae</taxon>
        <taxon>Eubacterium</taxon>
    </lineage>
</organism>
<dbReference type="PROSITE" id="PS51202">
    <property type="entry name" value="RCK_C"/>
    <property type="match status" value="1"/>
</dbReference>
<sequence length="215" mass="23876">MKSILLIGLGRFGKHIALHLNHLGHQVMAVDTSEERVEAVLHLVTNAQIGDSTNADFLESLGVRNYDVCIVAIGNNFQSSLETTSLLSELGAMFVVSRAATDVQEKFLLRNGANEVVYPEKQLAKWTAIRYSADHILDYIELDENHAMFEIPIPKDWADHSIGELDIRKKFNINIMGIKKSGKLELSISSDTVLKAGDTMLALGSNRNLQKCFHT</sequence>
<dbReference type="Pfam" id="PF02080">
    <property type="entry name" value="TrkA_C"/>
    <property type="match status" value="1"/>
</dbReference>
<dbReference type="GO" id="GO:0006813">
    <property type="term" value="P:potassium ion transport"/>
    <property type="evidence" value="ECO:0007669"/>
    <property type="project" value="InterPro"/>
</dbReference>
<gene>
    <name evidence="3" type="ORF">LG34_09550</name>
</gene>
<proteinExistence type="predicted"/>
<evidence type="ECO:0000313" key="4">
    <source>
        <dbReference type="Proteomes" id="UP000245288"/>
    </source>
</evidence>
<dbReference type="PANTHER" id="PTHR43833">
    <property type="entry name" value="POTASSIUM CHANNEL PROTEIN 2-RELATED-RELATED"/>
    <property type="match status" value="1"/>
</dbReference>
<dbReference type="PROSITE" id="PS51201">
    <property type="entry name" value="RCK_N"/>
    <property type="match status" value="1"/>
</dbReference>
<dbReference type="GO" id="GO:0008324">
    <property type="term" value="F:monoatomic cation transmembrane transporter activity"/>
    <property type="evidence" value="ECO:0007669"/>
    <property type="project" value="InterPro"/>
</dbReference>
<dbReference type="PANTHER" id="PTHR43833:SF7">
    <property type="entry name" value="KTR SYSTEM POTASSIUM UPTAKE PROTEIN C"/>
    <property type="match status" value="1"/>
</dbReference>
<dbReference type="Pfam" id="PF02254">
    <property type="entry name" value="TrkA_N"/>
    <property type="match status" value="1"/>
</dbReference>
<dbReference type="Proteomes" id="UP000245288">
    <property type="component" value="Unassembled WGS sequence"/>
</dbReference>
<name>A0A2V1JNQ0_EUBRA</name>